<dbReference type="WBParaSite" id="ACRNAN_Path_50.g188.t2">
    <property type="protein sequence ID" value="ACRNAN_Path_50.g188.t2"/>
    <property type="gene ID" value="ACRNAN_Path_50.g188"/>
</dbReference>
<dbReference type="Pfam" id="PF00876">
    <property type="entry name" value="Innexin"/>
    <property type="match status" value="1"/>
</dbReference>
<evidence type="ECO:0000256" key="6">
    <source>
        <dbReference type="ARBA" id="ARBA00022868"/>
    </source>
</evidence>
<sequence length="291" mass="34930">MFDSRREIERNSISLNYYQFVPYIMLIQTFLWYAPQAFWRFTSNSTVFNLDAIIGLRIKKKNKDDKKVSNMEYDLERFVLHVQQHIEYARKAQWLPWLVIYYLVTKWLYVATAFLQLTILCYFIGERDYFWGFKKFIDATSTGQWVQLKAFPYIAYCDAIQFEIAQPRLHTFQCVLPMNMLFDKVYIFLWFMIVFVLLISFLSAIYATLLFTIPWLKHRELCKILQLYGFLRWGFNGFLPMNSPKRRLVPVFLNKHLSMDGFLLLRILKENTGAVSAYEIAQLFWPKIEGF</sequence>
<dbReference type="PANTHER" id="PTHR11893:SF20">
    <property type="entry name" value="INNEXIN-3"/>
    <property type="match status" value="1"/>
</dbReference>
<dbReference type="PANTHER" id="PTHR11893">
    <property type="entry name" value="INNEXIN"/>
    <property type="match status" value="1"/>
</dbReference>
<keyword evidence="13" id="KW-1185">Reference proteome</keyword>
<proteinExistence type="inferred from homology"/>
<keyword evidence="4" id="KW-1003">Cell membrane</keyword>
<evidence type="ECO:0000256" key="3">
    <source>
        <dbReference type="ARBA" id="ARBA00022448"/>
    </source>
</evidence>
<dbReference type="PRINTS" id="PR01262">
    <property type="entry name" value="INNEXIN"/>
</dbReference>
<comment type="function">
    <text evidence="12">Structural component of the gap junctions.</text>
</comment>
<name>A0A914C7J6_9BILA</name>
<feature type="transmembrane region" description="Helical" evidence="12">
    <location>
        <begin position="107"/>
        <end position="125"/>
    </location>
</feature>
<dbReference type="Proteomes" id="UP000887540">
    <property type="component" value="Unplaced"/>
</dbReference>
<evidence type="ECO:0000256" key="5">
    <source>
        <dbReference type="ARBA" id="ARBA00022692"/>
    </source>
</evidence>
<reference evidence="14" key="1">
    <citation type="submission" date="2022-11" db="UniProtKB">
        <authorList>
            <consortium name="WormBaseParasite"/>
        </authorList>
    </citation>
    <scope>IDENTIFICATION</scope>
</reference>
<keyword evidence="6" id="KW-0303">Gap junction</keyword>
<dbReference type="PROSITE" id="PS51013">
    <property type="entry name" value="PANNEXIN"/>
    <property type="match status" value="1"/>
</dbReference>
<accession>A0A914C7J6</accession>
<feature type="transmembrane region" description="Helical" evidence="12">
    <location>
        <begin position="187"/>
        <end position="216"/>
    </location>
</feature>
<dbReference type="GO" id="GO:0005921">
    <property type="term" value="C:gap junction"/>
    <property type="evidence" value="ECO:0007669"/>
    <property type="project" value="UniProtKB-SubCell"/>
</dbReference>
<evidence type="ECO:0000256" key="11">
    <source>
        <dbReference type="ARBA" id="ARBA00023303"/>
    </source>
</evidence>
<keyword evidence="8 12" id="KW-1133">Transmembrane helix</keyword>
<keyword evidence="11 12" id="KW-0407">Ion channel</keyword>
<feature type="transmembrane region" description="Helical" evidence="12">
    <location>
        <begin position="20"/>
        <end position="39"/>
    </location>
</feature>
<evidence type="ECO:0000256" key="1">
    <source>
        <dbReference type="ARBA" id="ARBA00004610"/>
    </source>
</evidence>
<evidence type="ECO:0000256" key="10">
    <source>
        <dbReference type="ARBA" id="ARBA00023136"/>
    </source>
</evidence>
<evidence type="ECO:0000256" key="7">
    <source>
        <dbReference type="ARBA" id="ARBA00022949"/>
    </source>
</evidence>
<organism evidence="13 14">
    <name type="scientific">Acrobeloides nanus</name>
    <dbReference type="NCBI Taxonomy" id="290746"/>
    <lineage>
        <taxon>Eukaryota</taxon>
        <taxon>Metazoa</taxon>
        <taxon>Ecdysozoa</taxon>
        <taxon>Nematoda</taxon>
        <taxon>Chromadorea</taxon>
        <taxon>Rhabditida</taxon>
        <taxon>Tylenchina</taxon>
        <taxon>Cephalobomorpha</taxon>
        <taxon>Cephaloboidea</taxon>
        <taxon>Cephalobidae</taxon>
        <taxon>Acrobeloides</taxon>
    </lineage>
</organism>
<dbReference type="AlphaFoldDB" id="A0A914C7J6"/>
<keyword evidence="3 12" id="KW-0813">Transport</keyword>
<dbReference type="GO" id="GO:0034220">
    <property type="term" value="P:monoatomic ion transmembrane transport"/>
    <property type="evidence" value="ECO:0007669"/>
    <property type="project" value="UniProtKB-KW"/>
</dbReference>
<evidence type="ECO:0000256" key="2">
    <source>
        <dbReference type="ARBA" id="ARBA00004651"/>
    </source>
</evidence>
<comment type="caution">
    <text evidence="12">Lacks conserved residue(s) required for the propagation of feature annotation.</text>
</comment>
<gene>
    <name evidence="12" type="primary">inx</name>
</gene>
<keyword evidence="9 12" id="KW-0406">Ion transport</keyword>
<evidence type="ECO:0000256" key="12">
    <source>
        <dbReference type="RuleBase" id="RU010713"/>
    </source>
</evidence>
<keyword evidence="5 12" id="KW-0812">Transmembrane</keyword>
<dbReference type="GO" id="GO:0005243">
    <property type="term" value="F:gap junction channel activity"/>
    <property type="evidence" value="ECO:0007669"/>
    <property type="project" value="TreeGrafter"/>
</dbReference>
<evidence type="ECO:0000313" key="13">
    <source>
        <dbReference type="Proteomes" id="UP000887540"/>
    </source>
</evidence>
<evidence type="ECO:0000313" key="14">
    <source>
        <dbReference type="WBParaSite" id="ACRNAN_Path_50.g188.t2"/>
    </source>
</evidence>
<evidence type="ECO:0000256" key="8">
    <source>
        <dbReference type="ARBA" id="ARBA00022989"/>
    </source>
</evidence>
<keyword evidence="10 12" id="KW-0472">Membrane</keyword>
<comment type="similarity">
    <text evidence="12">Belongs to the pannexin family.</text>
</comment>
<dbReference type="InterPro" id="IPR000990">
    <property type="entry name" value="Innexin"/>
</dbReference>
<evidence type="ECO:0000256" key="9">
    <source>
        <dbReference type="ARBA" id="ARBA00023065"/>
    </source>
</evidence>
<evidence type="ECO:0000256" key="4">
    <source>
        <dbReference type="ARBA" id="ARBA00022475"/>
    </source>
</evidence>
<keyword evidence="7" id="KW-0965">Cell junction</keyword>
<dbReference type="GO" id="GO:0005886">
    <property type="term" value="C:plasma membrane"/>
    <property type="evidence" value="ECO:0007669"/>
    <property type="project" value="UniProtKB-SubCell"/>
</dbReference>
<comment type="subcellular location">
    <subcellularLocation>
        <location evidence="1">Cell junction</location>
        <location evidence="1">Gap junction</location>
    </subcellularLocation>
    <subcellularLocation>
        <location evidence="2 12">Cell membrane</location>
        <topology evidence="2 12">Multi-pass membrane protein</topology>
    </subcellularLocation>
</comment>
<protein>
    <recommendedName>
        <fullName evidence="12">Innexin</fullName>
    </recommendedName>
</protein>